<dbReference type="OrthoDB" id="2150942at2759"/>
<name>A0A8E2JGS2_9PEZI</name>
<evidence type="ECO:0000313" key="2">
    <source>
        <dbReference type="Proteomes" id="UP000250266"/>
    </source>
</evidence>
<dbReference type="InterPro" id="IPR036514">
    <property type="entry name" value="SGNH_hydro_sf"/>
</dbReference>
<accession>A0A8E2JGS2</accession>
<reference evidence="1 2" key="1">
    <citation type="journal article" date="2016" name="Nat. Commun.">
        <title>Ectomycorrhizal ecology is imprinted in the genome of the dominant symbiotic fungus Cenococcum geophilum.</title>
        <authorList>
            <consortium name="DOE Joint Genome Institute"/>
            <person name="Peter M."/>
            <person name="Kohler A."/>
            <person name="Ohm R.A."/>
            <person name="Kuo A."/>
            <person name="Krutzmann J."/>
            <person name="Morin E."/>
            <person name="Arend M."/>
            <person name="Barry K.W."/>
            <person name="Binder M."/>
            <person name="Choi C."/>
            <person name="Clum A."/>
            <person name="Copeland A."/>
            <person name="Grisel N."/>
            <person name="Haridas S."/>
            <person name="Kipfer T."/>
            <person name="LaButti K."/>
            <person name="Lindquist E."/>
            <person name="Lipzen A."/>
            <person name="Maire R."/>
            <person name="Meier B."/>
            <person name="Mihaltcheva S."/>
            <person name="Molinier V."/>
            <person name="Murat C."/>
            <person name="Poggeler S."/>
            <person name="Quandt C.A."/>
            <person name="Sperisen C."/>
            <person name="Tritt A."/>
            <person name="Tisserant E."/>
            <person name="Crous P.W."/>
            <person name="Henrissat B."/>
            <person name="Nehls U."/>
            <person name="Egli S."/>
            <person name="Spatafora J.W."/>
            <person name="Grigoriev I.V."/>
            <person name="Martin F.M."/>
        </authorList>
    </citation>
    <scope>NUCLEOTIDE SEQUENCE [LARGE SCALE GENOMIC DNA]</scope>
    <source>
        <strain evidence="1 2">CBS 459.81</strain>
    </source>
</reference>
<protein>
    <submittedName>
        <fullName evidence="1">Uncharacterized protein</fullName>
    </submittedName>
</protein>
<sequence length="308" mass="34040">MSNNIPIKISPYPFYGEWKGHPISDLSTLYSIVASQRPDKPIIYFAGDSSLDNKYWVPSASPGRKPLPVPVPEIYDAILKPPQPKPDVAFWMNHYLGEYATALNTAVEASTLRDRDAGLLPHDEFIRDHIGANDVLVVSVGANDIALSPTVATALRMLQLAWLSPRSSLEKGTAWSLGHFKHMFGAKIQSYVEQLVAKRKPRAVVICMIYFPLEDEFSEQKSWADASLKVMGYNKNPGHLQAAIRSMYELATKTIRIEGTTIVPCALFEVLDGKSAGDYTARVEPSVEGGRKMAEHLKNSLDAVLGLE</sequence>
<evidence type="ECO:0000313" key="1">
    <source>
        <dbReference type="EMBL" id="OCK82070.1"/>
    </source>
</evidence>
<dbReference type="EMBL" id="KV744900">
    <property type="protein sequence ID" value="OCK82070.1"/>
    <property type="molecule type" value="Genomic_DNA"/>
</dbReference>
<dbReference type="SUPFAM" id="SSF52266">
    <property type="entry name" value="SGNH hydrolase"/>
    <property type="match status" value="1"/>
</dbReference>
<gene>
    <name evidence="1" type="ORF">K432DRAFT_349822</name>
</gene>
<keyword evidence="2" id="KW-1185">Reference proteome</keyword>
<dbReference type="Gene3D" id="3.40.50.1110">
    <property type="entry name" value="SGNH hydrolase"/>
    <property type="match status" value="1"/>
</dbReference>
<proteinExistence type="predicted"/>
<organism evidence="1 2">
    <name type="scientific">Lepidopterella palustris CBS 459.81</name>
    <dbReference type="NCBI Taxonomy" id="1314670"/>
    <lineage>
        <taxon>Eukaryota</taxon>
        <taxon>Fungi</taxon>
        <taxon>Dikarya</taxon>
        <taxon>Ascomycota</taxon>
        <taxon>Pezizomycotina</taxon>
        <taxon>Dothideomycetes</taxon>
        <taxon>Pleosporomycetidae</taxon>
        <taxon>Mytilinidiales</taxon>
        <taxon>Argynnaceae</taxon>
        <taxon>Lepidopterella</taxon>
    </lineage>
</organism>
<dbReference type="Proteomes" id="UP000250266">
    <property type="component" value="Unassembled WGS sequence"/>
</dbReference>
<dbReference type="AlphaFoldDB" id="A0A8E2JGS2"/>